<dbReference type="InterPro" id="IPR051608">
    <property type="entry name" value="RQC_Subunit_NEMF"/>
</dbReference>
<dbReference type="GO" id="GO:0019843">
    <property type="term" value="F:rRNA binding"/>
    <property type="evidence" value="ECO:0007669"/>
    <property type="project" value="UniProtKB-UniRule"/>
</dbReference>
<comment type="similarity">
    <text evidence="5">Belongs to the NEMF family.</text>
</comment>
<dbReference type="EMBL" id="DVIR01000056">
    <property type="protein sequence ID" value="HIS24916.1"/>
    <property type="molecule type" value="Genomic_DNA"/>
</dbReference>
<keyword evidence="2 5" id="KW-0699">rRNA-binding</keyword>
<dbReference type="Pfam" id="PF05670">
    <property type="entry name" value="NFACT-R_1"/>
    <property type="match status" value="1"/>
</dbReference>
<evidence type="ECO:0000313" key="8">
    <source>
        <dbReference type="Proteomes" id="UP000823982"/>
    </source>
</evidence>
<dbReference type="PANTHER" id="PTHR15239:SF6">
    <property type="entry name" value="RIBOSOME QUALITY CONTROL COMPLEX SUBUNIT NEMF"/>
    <property type="match status" value="1"/>
</dbReference>
<dbReference type="PANTHER" id="PTHR15239">
    <property type="entry name" value="NUCLEAR EXPORT MEDIATOR FACTOR NEMF"/>
    <property type="match status" value="1"/>
</dbReference>
<dbReference type="Pfam" id="PF05833">
    <property type="entry name" value="NFACT_N"/>
    <property type="match status" value="1"/>
</dbReference>
<dbReference type="Proteomes" id="UP000823982">
    <property type="component" value="Unassembled WGS sequence"/>
</dbReference>
<dbReference type="InterPro" id="IPR043682">
    <property type="entry name" value="RqcH_bacterial"/>
</dbReference>
<dbReference type="InterPro" id="IPR008532">
    <property type="entry name" value="NFACT_RNA-bd"/>
</dbReference>
<evidence type="ECO:0000256" key="2">
    <source>
        <dbReference type="ARBA" id="ARBA00022730"/>
    </source>
</evidence>
<dbReference type="AlphaFoldDB" id="A0A9D1JI24"/>
<sequence>MALDGVYLSLVKEELEGCLTGSRVDIIHQPSKDNLIISLRTLSSGVKKLFISSCAGTARVHLSESELENPKTPPMFCMLLRKHLSSAKLVAIRQDGFERILNFDFETADEFGDRIVLTLAVEIMGKYSNVILVNGDMRVIDSIKRVGEGMSSVRLVLPGISYSLPPREKRLSLFELDRDELLSGFLSLSQKDPSKALVKLIEGISPIFAREAVYYACRGAEKPASEFSADELDRLVFFLQNSARQIREHTNKYVLLKDKNGLMKDFCFVNIEQYGTMMSTKEFSSPSALLDYFFSERDVIAQTHQRAADLFKLLVSLSERTKRRVSAQKIELEECKGREELRLKGDLIMANLYRLEKGMSEVELDNCYEPGSVVKVELDKRLTPVQNAQRYYQEYRKADNAEKKLTSLIAEGEDEVKYIDSVFDALSRASTESELSDIRMELAAGGYVKQPRAKGSKGGKLPKSLPPIEYVSDDGFRILVGRNNRQNDMLTLKTAQKTDLWLHVQNITGAHVIVEANGGDIPQRTIEQAAMIAAFNSSAKNSSSVPVDYTQVRYVKKPFGAKPGMVIFTNNRTLYVTPDADAVNALRKGGKE</sequence>
<dbReference type="GO" id="GO:0043023">
    <property type="term" value="F:ribosomal large subunit binding"/>
    <property type="evidence" value="ECO:0007669"/>
    <property type="project" value="UniProtKB-UniRule"/>
</dbReference>
<organism evidence="7 8">
    <name type="scientific">Candidatus Faeciplasma gallinarum</name>
    <dbReference type="NCBI Taxonomy" id="2840799"/>
    <lineage>
        <taxon>Bacteria</taxon>
        <taxon>Bacillati</taxon>
        <taxon>Bacillota</taxon>
        <taxon>Clostridia</taxon>
        <taxon>Eubacteriales</taxon>
        <taxon>Oscillospiraceae</taxon>
        <taxon>Oscillospiraceae incertae sedis</taxon>
        <taxon>Candidatus Faeciplasma</taxon>
    </lineage>
</organism>
<comment type="function">
    <text evidence="5">Key component of the ribosome quality control system (RQC), a ribosome-associated complex that mediates the extraction of incompletely synthesized nascent chains from stalled ribosomes and their subsequent degradation. RqcH recruits Ala-charged tRNA, and with RqcP directs the elongation of stalled nascent chains on 50S ribosomal subunits, leading to non-templated C-terminal alanine extensions (Ala tail). The Ala tail promotes nascent chain degradation. May add between 1 and at least 8 Ala residues. Binds to stalled 50S ribosomal subunits.</text>
</comment>
<protein>
    <recommendedName>
        <fullName evidence="5">Rqc2 homolog RqcH</fullName>
        <shortName evidence="5">RqcH</shortName>
    </recommendedName>
</protein>
<reference evidence="7" key="2">
    <citation type="journal article" date="2021" name="PeerJ">
        <title>Extensive microbial diversity within the chicken gut microbiome revealed by metagenomics and culture.</title>
        <authorList>
            <person name="Gilroy R."/>
            <person name="Ravi A."/>
            <person name="Getino M."/>
            <person name="Pursley I."/>
            <person name="Horton D.L."/>
            <person name="Alikhan N.F."/>
            <person name="Baker D."/>
            <person name="Gharbi K."/>
            <person name="Hall N."/>
            <person name="Watson M."/>
            <person name="Adriaenssens E.M."/>
            <person name="Foster-Nyarko E."/>
            <person name="Jarju S."/>
            <person name="Secka A."/>
            <person name="Antonio M."/>
            <person name="Oren A."/>
            <person name="Chaudhuri R.R."/>
            <person name="La Ragione R."/>
            <person name="Hildebrand F."/>
            <person name="Pallen M.J."/>
        </authorList>
    </citation>
    <scope>NUCLEOTIDE SEQUENCE</scope>
    <source>
        <strain evidence="7">CHK157-1446</strain>
    </source>
</reference>
<dbReference type="GO" id="GO:0072344">
    <property type="term" value="P:rescue of stalled ribosome"/>
    <property type="evidence" value="ECO:0007669"/>
    <property type="project" value="UniProtKB-UniRule"/>
</dbReference>
<comment type="caution">
    <text evidence="7">The sequence shown here is derived from an EMBL/GenBank/DDBJ whole genome shotgun (WGS) entry which is preliminary data.</text>
</comment>
<keyword evidence="1 5" id="KW-0820">tRNA-binding</keyword>
<keyword evidence="4 5" id="KW-0648">Protein biosynthesis</keyword>
<proteinExistence type="inferred from homology"/>
<feature type="domain" description="NFACT RNA-binding" evidence="6">
    <location>
        <begin position="470"/>
        <end position="559"/>
    </location>
</feature>
<evidence type="ECO:0000313" key="7">
    <source>
        <dbReference type="EMBL" id="HIS24916.1"/>
    </source>
</evidence>
<dbReference type="HAMAP" id="MF_00844_B">
    <property type="entry name" value="RqcH_B"/>
    <property type="match status" value="1"/>
</dbReference>
<name>A0A9D1JI24_9FIRM</name>
<dbReference type="GO" id="GO:0000049">
    <property type="term" value="F:tRNA binding"/>
    <property type="evidence" value="ECO:0007669"/>
    <property type="project" value="UniProtKB-UniRule"/>
</dbReference>
<accession>A0A9D1JI24</accession>
<evidence type="ECO:0000256" key="3">
    <source>
        <dbReference type="ARBA" id="ARBA00022884"/>
    </source>
</evidence>
<dbReference type="Gene3D" id="2.30.310.10">
    <property type="entry name" value="ibrinogen binding protein from staphylococcus aureus domain"/>
    <property type="match status" value="1"/>
</dbReference>
<evidence type="ECO:0000256" key="4">
    <source>
        <dbReference type="ARBA" id="ARBA00022917"/>
    </source>
</evidence>
<keyword evidence="3 5" id="KW-0694">RNA-binding</keyword>
<evidence type="ECO:0000256" key="1">
    <source>
        <dbReference type="ARBA" id="ARBA00022555"/>
    </source>
</evidence>
<dbReference type="GO" id="GO:1990112">
    <property type="term" value="C:RQC complex"/>
    <property type="evidence" value="ECO:0007669"/>
    <property type="project" value="TreeGrafter"/>
</dbReference>
<evidence type="ECO:0000256" key="5">
    <source>
        <dbReference type="HAMAP-Rule" id="MF_00844"/>
    </source>
</evidence>
<evidence type="ECO:0000259" key="6">
    <source>
        <dbReference type="Pfam" id="PF05670"/>
    </source>
</evidence>
<reference evidence="7" key="1">
    <citation type="submission" date="2020-10" db="EMBL/GenBank/DDBJ databases">
        <authorList>
            <person name="Gilroy R."/>
        </authorList>
    </citation>
    <scope>NUCLEOTIDE SEQUENCE</scope>
    <source>
        <strain evidence="7">CHK157-1446</strain>
    </source>
</reference>
<comment type="subunit">
    <text evidence="5">Associates with stalled 50S ribosomal subunits. Binds to RqcP.</text>
</comment>
<gene>
    <name evidence="5" type="primary">rqcH</name>
    <name evidence="7" type="ORF">IAD01_05895</name>
</gene>